<sequence length="156" mass="17126">MRLTTKGRYAVTAMLDMAVNADQGPICLADIARRQQISLSYLEQLFARLRRAGLVDSVRGPGGGYLLAEPAASISVARVIDAVKESVDTTRCGGLSDCQKGDTCLTHHLWFELSERIQDFLDGVTLGELAERQEIAEIAGRQRRRQHNDDIVTSAP</sequence>
<dbReference type="InterPro" id="IPR036390">
    <property type="entry name" value="WH_DNA-bd_sf"/>
</dbReference>
<dbReference type="PROSITE" id="PS51197">
    <property type="entry name" value="HTH_RRF2_2"/>
    <property type="match status" value="1"/>
</dbReference>
<protein>
    <submittedName>
        <fullName evidence="2">Rrf2 family transcriptional regulator</fullName>
    </submittedName>
</protein>
<keyword evidence="1" id="KW-0238">DNA-binding</keyword>
<dbReference type="GO" id="GO:0003677">
    <property type="term" value="F:DNA binding"/>
    <property type="evidence" value="ECO:0007669"/>
    <property type="project" value="UniProtKB-KW"/>
</dbReference>
<dbReference type="PANTHER" id="PTHR33221:SF5">
    <property type="entry name" value="HTH-TYPE TRANSCRIPTIONAL REGULATOR ISCR"/>
    <property type="match status" value="1"/>
</dbReference>
<dbReference type="NCBIfam" id="TIGR00738">
    <property type="entry name" value="rrf2_super"/>
    <property type="match status" value="1"/>
</dbReference>
<dbReference type="EMBL" id="CP098827">
    <property type="protein sequence ID" value="XBO71702.1"/>
    <property type="molecule type" value="Genomic_DNA"/>
</dbReference>
<organism evidence="2">
    <name type="scientific">Halomonas sp. RT37</name>
    <dbReference type="NCBI Taxonomy" id="2950872"/>
    <lineage>
        <taxon>Bacteria</taxon>
        <taxon>Pseudomonadati</taxon>
        <taxon>Pseudomonadota</taxon>
        <taxon>Gammaproteobacteria</taxon>
        <taxon>Oceanospirillales</taxon>
        <taxon>Halomonadaceae</taxon>
        <taxon>Halomonas</taxon>
    </lineage>
</organism>
<dbReference type="Gene3D" id="1.10.10.10">
    <property type="entry name" value="Winged helix-like DNA-binding domain superfamily/Winged helix DNA-binding domain"/>
    <property type="match status" value="1"/>
</dbReference>
<dbReference type="RefSeq" id="WP_045992750.1">
    <property type="nucleotide sequence ID" value="NZ_CP098827.1"/>
</dbReference>
<dbReference type="FunFam" id="1.10.10.10:FF:000026">
    <property type="entry name" value="HTH-type transcriptional regulator IscR"/>
    <property type="match status" value="1"/>
</dbReference>
<dbReference type="PROSITE" id="PS01332">
    <property type="entry name" value="HTH_RRF2_1"/>
    <property type="match status" value="1"/>
</dbReference>
<dbReference type="InterPro" id="IPR036388">
    <property type="entry name" value="WH-like_DNA-bd_sf"/>
</dbReference>
<proteinExistence type="predicted"/>
<evidence type="ECO:0000313" key="2">
    <source>
        <dbReference type="EMBL" id="XBO71702.1"/>
    </source>
</evidence>
<reference evidence="2" key="1">
    <citation type="submission" date="2022-06" db="EMBL/GenBank/DDBJ databases">
        <title>A novel DMS-producing enzyme.</title>
        <authorList>
            <person name="Zhang Y."/>
        </authorList>
    </citation>
    <scope>NUCLEOTIDE SEQUENCE</scope>
    <source>
        <strain evidence="2">RT37</strain>
    </source>
</reference>
<dbReference type="SUPFAM" id="SSF46785">
    <property type="entry name" value="Winged helix' DNA-binding domain"/>
    <property type="match status" value="1"/>
</dbReference>
<dbReference type="Pfam" id="PF02082">
    <property type="entry name" value="Rrf2"/>
    <property type="match status" value="1"/>
</dbReference>
<dbReference type="PANTHER" id="PTHR33221">
    <property type="entry name" value="WINGED HELIX-TURN-HELIX TRANSCRIPTIONAL REGULATOR, RRF2 FAMILY"/>
    <property type="match status" value="1"/>
</dbReference>
<evidence type="ECO:0000256" key="1">
    <source>
        <dbReference type="ARBA" id="ARBA00023125"/>
    </source>
</evidence>
<name>A0AAU7KJ52_9GAMM</name>
<accession>A0AAU7KJ52</accession>
<dbReference type="InterPro" id="IPR000944">
    <property type="entry name" value="Tscrpt_reg_Rrf2"/>
</dbReference>
<dbReference type="AlphaFoldDB" id="A0AAU7KJ52"/>
<dbReference type="GO" id="GO:0005829">
    <property type="term" value="C:cytosol"/>
    <property type="evidence" value="ECO:0007669"/>
    <property type="project" value="TreeGrafter"/>
</dbReference>
<dbReference type="GO" id="GO:0003700">
    <property type="term" value="F:DNA-binding transcription factor activity"/>
    <property type="evidence" value="ECO:0007669"/>
    <property type="project" value="TreeGrafter"/>
</dbReference>
<gene>
    <name evidence="2" type="ORF">NFG58_03010</name>
</gene>
<dbReference type="InterPro" id="IPR030489">
    <property type="entry name" value="TR_Rrf2-type_CS"/>
</dbReference>